<comment type="caution">
    <text evidence="2">The sequence shown here is derived from an EMBL/GenBank/DDBJ whole genome shotgun (WGS) entry which is preliminary data.</text>
</comment>
<reference evidence="2" key="1">
    <citation type="submission" date="2023-03" db="EMBL/GenBank/DDBJ databases">
        <authorList>
            <person name="Steffen K."/>
            <person name="Cardenas P."/>
        </authorList>
    </citation>
    <scope>NUCLEOTIDE SEQUENCE</scope>
</reference>
<evidence type="ECO:0000313" key="3">
    <source>
        <dbReference type="Proteomes" id="UP001174909"/>
    </source>
</evidence>
<name>A0AA35WC42_GEOBA</name>
<feature type="domain" description="Integrase core" evidence="1">
    <location>
        <begin position="7"/>
        <end position="108"/>
    </location>
</feature>
<dbReference type="AlphaFoldDB" id="A0AA35WC42"/>
<sequence length="179" mass="20942">MYLLDHPLRGPNRCTVIVDKSVHNQRIERLWRDVYEGVASFYHSLFTHLESVNMLNADNDLHLFYLHMVFIPRINKHLKSWQEAWVKHPLRTEHNLSPEQLWTIGLQRIAMTSSHIAKEVFEDIHEEEGQDFGVDRGGPVPHDCTDRAITVPEIPNPLTRVDMLELQATLLHEESSMQY</sequence>
<proteinExistence type="predicted"/>
<dbReference type="Proteomes" id="UP001174909">
    <property type="component" value="Unassembled WGS sequence"/>
</dbReference>
<accession>A0AA35WC42</accession>
<gene>
    <name evidence="2" type="ORF">GBAR_LOCUS9377</name>
</gene>
<dbReference type="PANTHER" id="PTHR46791:SF5">
    <property type="entry name" value="CLR5 DOMAIN-CONTAINING PROTEIN-RELATED"/>
    <property type="match status" value="1"/>
</dbReference>
<dbReference type="InterPro" id="IPR058913">
    <property type="entry name" value="Integrase_dom_put"/>
</dbReference>
<dbReference type="Pfam" id="PF24764">
    <property type="entry name" value="rva_4"/>
    <property type="match status" value="1"/>
</dbReference>
<dbReference type="PANTHER" id="PTHR46791">
    <property type="entry name" value="EXPRESSED PROTEIN"/>
    <property type="match status" value="1"/>
</dbReference>
<organism evidence="2 3">
    <name type="scientific">Geodia barretti</name>
    <name type="common">Barrett's horny sponge</name>
    <dbReference type="NCBI Taxonomy" id="519541"/>
    <lineage>
        <taxon>Eukaryota</taxon>
        <taxon>Metazoa</taxon>
        <taxon>Porifera</taxon>
        <taxon>Demospongiae</taxon>
        <taxon>Heteroscleromorpha</taxon>
        <taxon>Tetractinellida</taxon>
        <taxon>Astrophorina</taxon>
        <taxon>Geodiidae</taxon>
        <taxon>Geodia</taxon>
    </lineage>
</organism>
<dbReference type="EMBL" id="CASHTH010001416">
    <property type="protein sequence ID" value="CAI8015069.1"/>
    <property type="molecule type" value="Genomic_DNA"/>
</dbReference>
<keyword evidence="3" id="KW-1185">Reference proteome</keyword>
<evidence type="ECO:0000313" key="2">
    <source>
        <dbReference type="EMBL" id="CAI8015069.1"/>
    </source>
</evidence>
<protein>
    <recommendedName>
        <fullName evidence="1">Integrase core domain-containing protein</fullName>
    </recommendedName>
</protein>
<evidence type="ECO:0000259" key="1">
    <source>
        <dbReference type="Pfam" id="PF24764"/>
    </source>
</evidence>